<dbReference type="SUPFAM" id="SSF48425">
    <property type="entry name" value="Sec7 domain"/>
    <property type="match status" value="1"/>
</dbReference>
<feature type="domain" description="SEC7" evidence="6">
    <location>
        <begin position="236"/>
        <end position="392"/>
    </location>
</feature>
<feature type="compositionally biased region" description="Polar residues" evidence="4">
    <location>
        <begin position="209"/>
        <end position="231"/>
    </location>
</feature>
<evidence type="ECO:0000256" key="1">
    <source>
        <dbReference type="ARBA" id="ARBA00004236"/>
    </source>
</evidence>
<evidence type="ECO:0000259" key="6">
    <source>
        <dbReference type="PROSITE" id="PS50190"/>
    </source>
</evidence>
<dbReference type="InterPro" id="IPR000904">
    <property type="entry name" value="Sec7_dom"/>
</dbReference>
<evidence type="ECO:0000256" key="3">
    <source>
        <dbReference type="ARBA" id="ARBA00023136"/>
    </source>
</evidence>
<keyword evidence="3" id="KW-0472">Membrane</keyword>
<dbReference type="SMART" id="SM00233">
    <property type="entry name" value="PH"/>
    <property type="match status" value="1"/>
</dbReference>
<dbReference type="EMBL" id="CAJFDH010000004">
    <property type="protein sequence ID" value="CAD5220052.1"/>
    <property type="molecule type" value="Genomic_DNA"/>
</dbReference>
<dbReference type="AlphaFoldDB" id="A0A811KWX0"/>
<dbReference type="PROSITE" id="PS50190">
    <property type="entry name" value="SEC7"/>
    <property type="match status" value="1"/>
</dbReference>
<dbReference type="PANTHER" id="PTHR10663:SF376">
    <property type="entry name" value="PH AND SEC7 DOMAIN-CONTAINING PROTEIN"/>
    <property type="match status" value="1"/>
</dbReference>
<dbReference type="Proteomes" id="UP000614601">
    <property type="component" value="Unassembled WGS sequence"/>
</dbReference>
<dbReference type="InterPro" id="IPR001605">
    <property type="entry name" value="PH_dom-spectrin-type"/>
</dbReference>
<dbReference type="Pfam" id="PF01369">
    <property type="entry name" value="Sec7"/>
    <property type="match status" value="1"/>
</dbReference>
<evidence type="ECO:0000313" key="7">
    <source>
        <dbReference type="EMBL" id="CAD5220052.1"/>
    </source>
</evidence>
<evidence type="ECO:0000256" key="2">
    <source>
        <dbReference type="ARBA" id="ARBA00022475"/>
    </source>
</evidence>
<accession>A0A811KWX0</accession>
<dbReference type="InterPro" id="IPR011993">
    <property type="entry name" value="PH-like_dom_sf"/>
</dbReference>
<dbReference type="EMBL" id="CAJFCW020000004">
    <property type="protein sequence ID" value="CAG9113168.1"/>
    <property type="molecule type" value="Genomic_DNA"/>
</dbReference>
<gene>
    <name evidence="7" type="ORF">BOKJ2_LOCUS8751</name>
</gene>
<feature type="region of interest" description="Disordered" evidence="4">
    <location>
        <begin position="1"/>
        <end position="49"/>
    </location>
</feature>
<sequence length="771" mass="86935">MTDVMAIHPTGRLSTTSTGIGSDDDVGMHSIGTGTSERRSHSAQTDSPVRASPKYEAFVMTGDKILNLNPKISPSYAKVHRNQLPPTVEVDQTTPKRCGPYGELASHSISRIPIKNRRFLERNLPESSSDHHLEANRVESESEVVSSPAEHKDPVNFSTSTLPESGGAQETPKRRPMSRCADEDGGNITTEETLREDSPDKDDPDEKSIPNQVYRSTTSMPRCNDVNPQSSDQISIMGVNVDAEAFGRFVQKLFNQDGYTRLDVAVYFTKSTELAQRVVEDFMLLFNFAGLRIDAALRDFLEHVCLTGETSDRTRILTFFADRYQQCNPILFENVDAIHALACALLLLNTDLHSDVTSKKMTTREFINNLSHTGIQYDRVLLKTLYNAIKSTPFQNNEQSTPKKKPARVNSIAQRNIRQVQDAVDYCHGWVMKKEVYDRDGKKTPFGRRRWQMHFATVRGLVLFLHKNEKGFEGSKFDAFNNCIRLHHSLAEKCHDYKKKQHVFRLITAKLGEYLIQTSSPDEMQRWINAINFVAASLSTPVLPEPVSNKMDFNFGTKPLPDGISTLTVHEQLRKHKEKLEEMNMLLSKLRETAPSMKAKGKVVYDYFYRERFLDNERKRYAVYVDVLEDKCATISPNGSDSIVKKVSNGTTRTHTVSTVRADVDSNKNASRQSSINHKLMPSFRDGIPSNQTMERSDSTEMESPISSRAPVSALAEAYAMANGKPLTMEAQRQMDSIKRHTTKGGAEPALCDPRDLEDLVRLSNDQLVRE</sequence>
<dbReference type="PRINTS" id="PR00683">
    <property type="entry name" value="SPECTRINPH"/>
</dbReference>
<comment type="subcellular location">
    <subcellularLocation>
        <location evidence="1">Cell membrane</location>
    </subcellularLocation>
</comment>
<dbReference type="InterPro" id="IPR041681">
    <property type="entry name" value="PH_9"/>
</dbReference>
<feature type="region of interest" description="Disordered" evidence="4">
    <location>
        <begin position="125"/>
        <end position="231"/>
    </location>
</feature>
<dbReference type="InterPro" id="IPR035999">
    <property type="entry name" value="Sec7_dom_sf"/>
</dbReference>
<dbReference type="Gene3D" id="2.30.29.30">
    <property type="entry name" value="Pleckstrin-homology domain (PH domain)/Phosphotyrosine-binding domain (PTB)"/>
    <property type="match status" value="1"/>
</dbReference>
<evidence type="ECO:0000313" key="8">
    <source>
        <dbReference type="Proteomes" id="UP000614601"/>
    </source>
</evidence>
<dbReference type="SMART" id="SM00222">
    <property type="entry name" value="Sec7"/>
    <property type="match status" value="1"/>
</dbReference>
<dbReference type="GO" id="GO:0032012">
    <property type="term" value="P:regulation of ARF protein signal transduction"/>
    <property type="evidence" value="ECO:0007669"/>
    <property type="project" value="InterPro"/>
</dbReference>
<protein>
    <submittedName>
        <fullName evidence="7">Uncharacterized protein</fullName>
    </submittedName>
</protein>
<comment type="caution">
    <text evidence="7">The sequence shown here is derived from an EMBL/GenBank/DDBJ whole genome shotgun (WGS) entry which is preliminary data.</text>
</comment>
<dbReference type="GO" id="GO:0005886">
    <property type="term" value="C:plasma membrane"/>
    <property type="evidence" value="ECO:0007669"/>
    <property type="project" value="UniProtKB-SubCell"/>
</dbReference>
<evidence type="ECO:0000259" key="5">
    <source>
        <dbReference type="PROSITE" id="PS50003"/>
    </source>
</evidence>
<keyword evidence="8" id="KW-1185">Reference proteome</keyword>
<dbReference type="Gene3D" id="1.10.1000.11">
    <property type="entry name" value="Arf Nucleotide-binding Site Opener,domain 2"/>
    <property type="match status" value="1"/>
</dbReference>
<reference evidence="7" key="1">
    <citation type="submission" date="2020-09" db="EMBL/GenBank/DDBJ databases">
        <authorList>
            <person name="Kikuchi T."/>
        </authorList>
    </citation>
    <scope>NUCLEOTIDE SEQUENCE</scope>
    <source>
        <strain evidence="7">SH1</strain>
    </source>
</reference>
<feature type="compositionally biased region" description="Basic and acidic residues" evidence="4">
    <location>
        <begin position="125"/>
        <end position="140"/>
    </location>
</feature>
<dbReference type="PROSITE" id="PS50003">
    <property type="entry name" value="PH_DOMAIN"/>
    <property type="match status" value="1"/>
</dbReference>
<keyword evidence="2" id="KW-1003">Cell membrane</keyword>
<feature type="region of interest" description="Disordered" evidence="4">
    <location>
        <begin position="733"/>
        <end position="753"/>
    </location>
</feature>
<feature type="domain" description="PH" evidence="5">
    <location>
        <begin position="424"/>
        <end position="536"/>
    </location>
</feature>
<proteinExistence type="predicted"/>
<dbReference type="SUPFAM" id="SSF50729">
    <property type="entry name" value="PH domain-like"/>
    <property type="match status" value="1"/>
</dbReference>
<dbReference type="Proteomes" id="UP000783686">
    <property type="component" value="Unassembled WGS sequence"/>
</dbReference>
<dbReference type="GO" id="GO:0005543">
    <property type="term" value="F:phospholipid binding"/>
    <property type="evidence" value="ECO:0007669"/>
    <property type="project" value="InterPro"/>
</dbReference>
<evidence type="ECO:0000256" key="4">
    <source>
        <dbReference type="SAM" id="MobiDB-lite"/>
    </source>
</evidence>
<dbReference type="InterPro" id="IPR023394">
    <property type="entry name" value="Sec7_C_sf"/>
</dbReference>
<feature type="region of interest" description="Disordered" evidence="4">
    <location>
        <begin position="680"/>
        <end position="709"/>
    </location>
</feature>
<dbReference type="PANTHER" id="PTHR10663">
    <property type="entry name" value="GUANYL-NUCLEOTIDE EXCHANGE FACTOR"/>
    <property type="match status" value="1"/>
</dbReference>
<dbReference type="GO" id="GO:0005085">
    <property type="term" value="F:guanyl-nucleotide exchange factor activity"/>
    <property type="evidence" value="ECO:0007669"/>
    <property type="project" value="InterPro"/>
</dbReference>
<organism evidence="7 8">
    <name type="scientific">Bursaphelenchus okinawaensis</name>
    <dbReference type="NCBI Taxonomy" id="465554"/>
    <lineage>
        <taxon>Eukaryota</taxon>
        <taxon>Metazoa</taxon>
        <taxon>Ecdysozoa</taxon>
        <taxon>Nematoda</taxon>
        <taxon>Chromadorea</taxon>
        <taxon>Rhabditida</taxon>
        <taxon>Tylenchina</taxon>
        <taxon>Tylenchomorpha</taxon>
        <taxon>Aphelenchoidea</taxon>
        <taxon>Aphelenchoididae</taxon>
        <taxon>Bursaphelenchus</taxon>
    </lineage>
</organism>
<dbReference type="OrthoDB" id="2157641at2759"/>
<name>A0A811KWX0_9BILA</name>
<dbReference type="Pfam" id="PF15410">
    <property type="entry name" value="PH_9"/>
    <property type="match status" value="1"/>
</dbReference>
<dbReference type="InterPro" id="IPR001849">
    <property type="entry name" value="PH_domain"/>
</dbReference>